<accession>C0EEC7</accession>
<gene>
    <name evidence="1" type="ORF">CLOSTMETH_02207</name>
</gene>
<evidence type="ECO:0000313" key="1">
    <source>
        <dbReference type="EMBL" id="EEG30175.1"/>
    </source>
</evidence>
<dbReference type="EMBL" id="ACEC01000068">
    <property type="protein sequence ID" value="EEG30175.1"/>
    <property type="molecule type" value="Genomic_DNA"/>
</dbReference>
<protein>
    <submittedName>
        <fullName evidence="1">Uncharacterized protein</fullName>
    </submittedName>
</protein>
<comment type="caution">
    <text evidence="1">The sequence shown here is derived from an EMBL/GenBank/DDBJ whole genome shotgun (WGS) entry which is preliminary data.</text>
</comment>
<proteinExistence type="predicted"/>
<sequence>MFYSLIKKGKMYIEPEELDNRQKDSLCRIINYTGEIAMPKQRDINRKAVEDPILTMR</sequence>
<organism evidence="1 2">
    <name type="scientific">[Clostridium] methylpentosum DSM 5476</name>
    <dbReference type="NCBI Taxonomy" id="537013"/>
    <lineage>
        <taxon>Bacteria</taxon>
        <taxon>Bacillati</taxon>
        <taxon>Bacillota</taxon>
        <taxon>Clostridia</taxon>
        <taxon>Eubacteriales</taxon>
        <taxon>Oscillospiraceae</taxon>
        <taxon>Oscillospiraceae incertae sedis</taxon>
    </lineage>
</organism>
<reference evidence="1 2" key="2">
    <citation type="submission" date="2009-02" db="EMBL/GenBank/DDBJ databases">
        <title>Draft genome sequence of Clostridium methylpentosum (DSM 5476).</title>
        <authorList>
            <person name="Sudarsanam P."/>
            <person name="Ley R."/>
            <person name="Guruge J."/>
            <person name="Turnbaugh P.J."/>
            <person name="Mahowald M."/>
            <person name="Liep D."/>
            <person name="Gordon J."/>
        </authorList>
    </citation>
    <scope>NUCLEOTIDE SEQUENCE [LARGE SCALE GENOMIC DNA]</scope>
    <source>
        <strain evidence="1 2">DSM 5476</strain>
    </source>
</reference>
<dbReference type="Proteomes" id="UP000003340">
    <property type="component" value="Unassembled WGS sequence"/>
</dbReference>
<reference evidence="1 2" key="1">
    <citation type="submission" date="2009-01" db="EMBL/GenBank/DDBJ databases">
        <authorList>
            <person name="Fulton L."/>
            <person name="Clifton S."/>
            <person name="Fulton B."/>
            <person name="Xu J."/>
            <person name="Minx P."/>
            <person name="Pepin K.H."/>
            <person name="Johnson M."/>
            <person name="Bhonagiri V."/>
            <person name="Nash W.E."/>
            <person name="Mardis E.R."/>
            <person name="Wilson R.K."/>
        </authorList>
    </citation>
    <scope>NUCLEOTIDE SEQUENCE [LARGE SCALE GENOMIC DNA]</scope>
    <source>
        <strain evidence="1 2">DSM 5476</strain>
    </source>
</reference>
<dbReference type="AlphaFoldDB" id="C0EEC7"/>
<dbReference type="HOGENOM" id="CLU_2988600_0_0_9"/>
<name>C0EEC7_9FIRM</name>
<dbReference type="STRING" id="537013.CLOSTMETH_02207"/>
<keyword evidence="2" id="KW-1185">Reference proteome</keyword>
<evidence type="ECO:0000313" key="2">
    <source>
        <dbReference type="Proteomes" id="UP000003340"/>
    </source>
</evidence>